<proteinExistence type="predicted"/>
<feature type="compositionally biased region" description="Low complexity" evidence="1">
    <location>
        <begin position="82"/>
        <end position="110"/>
    </location>
</feature>
<feature type="region of interest" description="Disordered" evidence="1">
    <location>
        <begin position="1"/>
        <end position="258"/>
    </location>
</feature>
<feature type="compositionally biased region" description="Gly residues" evidence="1">
    <location>
        <begin position="35"/>
        <end position="50"/>
    </location>
</feature>
<evidence type="ECO:0000313" key="3">
    <source>
        <dbReference type="Proteomes" id="UP000199413"/>
    </source>
</evidence>
<organism evidence="2 3">
    <name type="scientific">Micromonospora rhizosphaerae</name>
    <dbReference type="NCBI Taxonomy" id="568872"/>
    <lineage>
        <taxon>Bacteria</taxon>
        <taxon>Bacillati</taxon>
        <taxon>Actinomycetota</taxon>
        <taxon>Actinomycetes</taxon>
        <taxon>Micromonosporales</taxon>
        <taxon>Micromonosporaceae</taxon>
        <taxon>Micromonospora</taxon>
    </lineage>
</organism>
<dbReference type="EMBL" id="FMHV01000002">
    <property type="protein sequence ID" value="SCL21365.1"/>
    <property type="molecule type" value="Genomic_DNA"/>
</dbReference>
<dbReference type="Proteomes" id="UP000199413">
    <property type="component" value="Unassembled WGS sequence"/>
</dbReference>
<evidence type="ECO:0000256" key="1">
    <source>
        <dbReference type="SAM" id="MobiDB-lite"/>
    </source>
</evidence>
<reference evidence="3" key="1">
    <citation type="submission" date="2016-06" db="EMBL/GenBank/DDBJ databases">
        <authorList>
            <person name="Varghese N."/>
            <person name="Submissions Spin"/>
        </authorList>
    </citation>
    <scope>NUCLEOTIDE SEQUENCE [LARGE SCALE GENOMIC DNA]</scope>
    <source>
        <strain evidence="3">DSM 45431</strain>
    </source>
</reference>
<feature type="compositionally biased region" description="Basic residues" evidence="1">
    <location>
        <begin position="111"/>
        <end position="139"/>
    </location>
</feature>
<gene>
    <name evidence="2" type="ORF">GA0070624_2299</name>
</gene>
<protein>
    <submittedName>
        <fullName evidence="2">Uncharacterized protein</fullName>
    </submittedName>
</protein>
<feature type="compositionally biased region" description="Low complexity" evidence="1">
    <location>
        <begin position="241"/>
        <end position="258"/>
    </location>
</feature>
<sequence>MARSALWGAGCRRANTAEVGRDGPLFPPADPSGGVRSGGRSGGFRSGGGPDDVRPHARLGHVDRGRDRAAGNLGGGGKLPGDRVGVSLAARRCAAAGAPVRSAAAAVVARSPRRRPGRRPGRRGSVGRRGRGALRRHGGRASGGHGRARRRAADHLRTGTPPTGRRRPGHRRNADRHPARRAPRLPGGGVPALGPAPGRGVPGPPGPARPRSGPAAPARRLGGRRARRSGDRGRPGDQPWASSAESRTASRSYSSGLL</sequence>
<feature type="compositionally biased region" description="Basic and acidic residues" evidence="1">
    <location>
        <begin position="51"/>
        <end position="69"/>
    </location>
</feature>
<feature type="compositionally biased region" description="Basic residues" evidence="1">
    <location>
        <begin position="164"/>
        <end position="183"/>
    </location>
</feature>
<dbReference type="STRING" id="568872.GA0070624_2299"/>
<accession>A0A1C6RW22</accession>
<feature type="compositionally biased region" description="Low complexity" evidence="1">
    <location>
        <begin position="209"/>
        <end position="220"/>
    </location>
</feature>
<keyword evidence="3" id="KW-1185">Reference proteome</keyword>
<name>A0A1C6RW22_9ACTN</name>
<dbReference type="AlphaFoldDB" id="A0A1C6RW22"/>
<evidence type="ECO:0000313" key="2">
    <source>
        <dbReference type="EMBL" id="SCL21365.1"/>
    </source>
</evidence>